<sequence>MSSKNIKRQQDSPKDGTPKKRRSQQGISQSAKSPSIHVPGQVASQVSVNKLKPKVYHATPVEPQPMRSSNRSQRSPQDPTRFALDKELKEPKDRQRMDDYIAFLHPHFRFPVENYPIPGAHNILPHPITQASVQPIVPQTEVSRSTIALTSSPSTFPTKATFASSMLPRTQNDSMSDTQSGGPRMMEMMAILQQLQAERQAEKAGRQAEIRAAVTAELQAEIHAAVTVATAALQESLTTLETKHFDLTREVRTLKSRQPLPTDPQAFISTLREVIKYWKNTYPSDVRGNDELQQIDYEAIHSSLQTLNALTHTGSFAMLVYGLQAIPDLSAFSQNKKAADVQAPATGGKTDKVLEIVFNDIYPFPLSECHYILNHDLYEGVLGPALTCFLNFTIISIRKRSDFPCLSSELKAFQRTFIDDGPNGRKGLTEIFKQFLKEAKADTTRQPNLVSRDADLLRSATDCWESYVRLVEDRRRKLKEFGYSCPCSNDTCLYFHEARIVTDAPHSHLTTWDIPSELQYLWKDATGV</sequence>
<evidence type="ECO:0000313" key="2">
    <source>
        <dbReference type="EMBL" id="RVX70037.1"/>
    </source>
</evidence>
<comment type="caution">
    <text evidence="2">The sequence shown here is derived from an EMBL/GenBank/DDBJ whole genome shotgun (WGS) entry which is preliminary data.</text>
</comment>
<dbReference type="VEuPathDB" id="FungiDB:PV10_02907"/>
<accession>A0A438N2Y6</accession>
<feature type="region of interest" description="Disordered" evidence="1">
    <location>
        <begin position="1"/>
        <end position="93"/>
    </location>
</feature>
<evidence type="ECO:0000313" key="3">
    <source>
        <dbReference type="Proteomes" id="UP000288859"/>
    </source>
</evidence>
<name>A0A438N2Y6_EXOME</name>
<feature type="compositionally biased region" description="Polar residues" evidence="1">
    <location>
        <begin position="66"/>
        <end position="78"/>
    </location>
</feature>
<feature type="compositionally biased region" description="Basic and acidic residues" evidence="1">
    <location>
        <begin position="83"/>
        <end position="93"/>
    </location>
</feature>
<evidence type="ECO:0000256" key="1">
    <source>
        <dbReference type="SAM" id="MobiDB-lite"/>
    </source>
</evidence>
<organism evidence="2 3">
    <name type="scientific">Exophiala mesophila</name>
    <name type="common">Black yeast-like fungus</name>
    <dbReference type="NCBI Taxonomy" id="212818"/>
    <lineage>
        <taxon>Eukaryota</taxon>
        <taxon>Fungi</taxon>
        <taxon>Dikarya</taxon>
        <taxon>Ascomycota</taxon>
        <taxon>Pezizomycotina</taxon>
        <taxon>Eurotiomycetes</taxon>
        <taxon>Chaetothyriomycetidae</taxon>
        <taxon>Chaetothyriales</taxon>
        <taxon>Herpotrichiellaceae</taxon>
        <taxon>Exophiala</taxon>
    </lineage>
</organism>
<dbReference type="AlphaFoldDB" id="A0A438N2Y6"/>
<gene>
    <name evidence="2" type="ORF">B0A52_06209</name>
</gene>
<feature type="compositionally biased region" description="Polar residues" evidence="1">
    <location>
        <begin position="24"/>
        <end position="33"/>
    </location>
</feature>
<feature type="compositionally biased region" description="Basic and acidic residues" evidence="1">
    <location>
        <begin position="8"/>
        <end position="18"/>
    </location>
</feature>
<reference evidence="2 3" key="1">
    <citation type="submission" date="2017-03" db="EMBL/GenBank/DDBJ databases">
        <title>Genomes of endolithic fungi from Antarctica.</title>
        <authorList>
            <person name="Coleine C."/>
            <person name="Masonjones S."/>
            <person name="Stajich J.E."/>
        </authorList>
    </citation>
    <scope>NUCLEOTIDE SEQUENCE [LARGE SCALE GENOMIC DNA]</scope>
    <source>
        <strain evidence="2 3">CCFEE 6314</strain>
    </source>
</reference>
<protein>
    <submittedName>
        <fullName evidence="2">Uncharacterized protein</fullName>
    </submittedName>
</protein>
<dbReference type="Proteomes" id="UP000288859">
    <property type="component" value="Unassembled WGS sequence"/>
</dbReference>
<dbReference type="EMBL" id="NAJM01000025">
    <property type="protein sequence ID" value="RVX70037.1"/>
    <property type="molecule type" value="Genomic_DNA"/>
</dbReference>
<proteinExistence type="predicted"/>